<evidence type="ECO:0008006" key="3">
    <source>
        <dbReference type="Google" id="ProtNLM"/>
    </source>
</evidence>
<name>A0A067TPQ5_GALM3</name>
<gene>
    <name evidence="1" type="ORF">GALMADRAFT_114691</name>
</gene>
<organism evidence="1 2">
    <name type="scientific">Galerina marginata (strain CBS 339.88)</name>
    <dbReference type="NCBI Taxonomy" id="685588"/>
    <lineage>
        <taxon>Eukaryota</taxon>
        <taxon>Fungi</taxon>
        <taxon>Dikarya</taxon>
        <taxon>Basidiomycota</taxon>
        <taxon>Agaricomycotina</taxon>
        <taxon>Agaricomycetes</taxon>
        <taxon>Agaricomycetidae</taxon>
        <taxon>Agaricales</taxon>
        <taxon>Agaricineae</taxon>
        <taxon>Strophariaceae</taxon>
        <taxon>Galerina</taxon>
    </lineage>
</organism>
<evidence type="ECO:0000313" key="2">
    <source>
        <dbReference type="Proteomes" id="UP000027222"/>
    </source>
</evidence>
<dbReference type="Proteomes" id="UP000027222">
    <property type="component" value="Unassembled WGS sequence"/>
</dbReference>
<dbReference type="AlphaFoldDB" id="A0A067TPQ5"/>
<dbReference type="Gene3D" id="3.80.10.10">
    <property type="entry name" value="Ribonuclease Inhibitor"/>
    <property type="match status" value="1"/>
</dbReference>
<dbReference type="EMBL" id="KL142370">
    <property type="protein sequence ID" value="KDR81889.1"/>
    <property type="molecule type" value="Genomic_DNA"/>
</dbReference>
<evidence type="ECO:0000313" key="1">
    <source>
        <dbReference type="EMBL" id="KDR81889.1"/>
    </source>
</evidence>
<proteinExistence type="predicted"/>
<sequence length="537" mass="58931">MDSTQPSPLTGYLLDSSLIDYTVAVTNDALRASDPALQEQTKKRAAHALEFFLDILNPSVEEEKAQLETFRSYHAALNDPALAESVLKTLPAPNSTPAKADKLDLLQLTPAQKVLSLPDTLDLIFSQIPLLTKSERDTIHQASLTSHAFHNATQLRLWRRPRDLDTVEQQVRFAFGAAISGAISESLGHFVQRLRIRIVKGGWNMRVVQKLASLTPNLVDLTLHWGDSADGPEAVTSESVTFIHNTLAAFFNLKTLYLAKFSYTPPIEGELDFPADAYLPFANLESIQLYGFHWYWEPISRGLGANLKSLDIGFGTSINGSQIADLSAKLTSLKSLNIGSGLELQDVRTIVENIPGLEQVDITNFSESEDTYVAGVVPLLASLASLKSLSLSNTIGKTQVDLLVASSAPLQDVTLVLEGTPEIGDIISKLLKAKKETLRDISFSFDDQFVLPLSDDFVNVLASIPNLQRISVEFEPTHQLSSAPVDALLKQCPNLALTDSLEVVVTGNALYNKVYKAKFEKARDEEEKEMEEDVLGN</sequence>
<accession>A0A067TPQ5</accession>
<dbReference type="OrthoDB" id="2912453at2759"/>
<dbReference type="SUPFAM" id="SSF52047">
    <property type="entry name" value="RNI-like"/>
    <property type="match status" value="1"/>
</dbReference>
<reference evidence="2" key="1">
    <citation type="journal article" date="2014" name="Proc. Natl. Acad. Sci. U.S.A.">
        <title>Extensive sampling of basidiomycete genomes demonstrates inadequacy of the white-rot/brown-rot paradigm for wood decay fungi.</title>
        <authorList>
            <person name="Riley R."/>
            <person name="Salamov A.A."/>
            <person name="Brown D.W."/>
            <person name="Nagy L.G."/>
            <person name="Floudas D."/>
            <person name="Held B.W."/>
            <person name="Levasseur A."/>
            <person name="Lombard V."/>
            <person name="Morin E."/>
            <person name="Otillar R."/>
            <person name="Lindquist E.A."/>
            <person name="Sun H."/>
            <person name="LaButti K.M."/>
            <person name="Schmutz J."/>
            <person name="Jabbour D."/>
            <person name="Luo H."/>
            <person name="Baker S.E."/>
            <person name="Pisabarro A.G."/>
            <person name="Walton J.D."/>
            <person name="Blanchette R.A."/>
            <person name="Henrissat B."/>
            <person name="Martin F."/>
            <person name="Cullen D."/>
            <person name="Hibbett D.S."/>
            <person name="Grigoriev I.V."/>
        </authorList>
    </citation>
    <scope>NUCLEOTIDE SEQUENCE [LARGE SCALE GENOMIC DNA]</scope>
    <source>
        <strain evidence="2">CBS 339.88</strain>
    </source>
</reference>
<dbReference type="InterPro" id="IPR032675">
    <property type="entry name" value="LRR_dom_sf"/>
</dbReference>
<protein>
    <recommendedName>
        <fullName evidence="3">F-box domain-containing protein</fullName>
    </recommendedName>
</protein>
<dbReference type="HOGENOM" id="CLU_507190_0_0_1"/>
<keyword evidence="2" id="KW-1185">Reference proteome</keyword>